<gene>
    <name evidence="1" type="ORF">EZ242_06505</name>
</gene>
<dbReference type="AlphaFoldDB" id="A0A4Z0BQJ3"/>
<keyword evidence="2" id="KW-1185">Reference proteome</keyword>
<dbReference type="Proteomes" id="UP000297564">
    <property type="component" value="Unassembled WGS sequence"/>
</dbReference>
<proteinExistence type="predicted"/>
<comment type="caution">
    <text evidence="1">The sequence shown here is derived from an EMBL/GenBank/DDBJ whole genome shotgun (WGS) entry which is preliminary data.</text>
</comment>
<sequence length="77" mass="8432">MGRVRNLDETFLLAGLALFAKRIQHRAAVSGRFRFVDVVADQLDQSRSEGSAVIFAFAVMVPLQRQVSAWLVAAGAQ</sequence>
<evidence type="ECO:0000313" key="2">
    <source>
        <dbReference type="Proteomes" id="UP000297564"/>
    </source>
</evidence>
<evidence type="ECO:0000313" key="1">
    <source>
        <dbReference type="EMBL" id="TFZ01042.1"/>
    </source>
</evidence>
<name>A0A4Z0BQJ3_9BURK</name>
<reference evidence="1 2" key="1">
    <citation type="submission" date="2019-03" db="EMBL/GenBank/DDBJ databases">
        <title>Ramlibacter rhizophilus CCTCC AB2015357, whole genome shotgun sequence.</title>
        <authorList>
            <person name="Zhang X."/>
            <person name="Feng G."/>
            <person name="Zhu H."/>
        </authorList>
    </citation>
    <scope>NUCLEOTIDE SEQUENCE [LARGE SCALE GENOMIC DNA]</scope>
    <source>
        <strain evidence="1 2">CCTCC AB2015357</strain>
    </source>
</reference>
<protein>
    <submittedName>
        <fullName evidence="1">Uncharacterized protein</fullName>
    </submittedName>
</protein>
<dbReference type="EMBL" id="SMLL01000003">
    <property type="protein sequence ID" value="TFZ01042.1"/>
    <property type="molecule type" value="Genomic_DNA"/>
</dbReference>
<accession>A0A4Z0BQJ3</accession>
<organism evidence="1 2">
    <name type="scientific">Ramlibacter rhizophilus</name>
    <dbReference type="NCBI Taxonomy" id="1781167"/>
    <lineage>
        <taxon>Bacteria</taxon>
        <taxon>Pseudomonadati</taxon>
        <taxon>Pseudomonadota</taxon>
        <taxon>Betaproteobacteria</taxon>
        <taxon>Burkholderiales</taxon>
        <taxon>Comamonadaceae</taxon>
        <taxon>Ramlibacter</taxon>
    </lineage>
</organism>